<dbReference type="SMART" id="SM00065">
    <property type="entry name" value="GAF"/>
    <property type="match status" value="1"/>
</dbReference>
<dbReference type="InterPro" id="IPR025736">
    <property type="entry name" value="PucR_C-HTH_dom"/>
</dbReference>
<dbReference type="Pfam" id="PF13556">
    <property type="entry name" value="HTH_30"/>
    <property type="match status" value="1"/>
</dbReference>
<evidence type="ECO:0000256" key="1">
    <source>
        <dbReference type="ARBA" id="ARBA00006754"/>
    </source>
</evidence>
<name>A0ABS4VY81_9PSEU</name>
<dbReference type="RefSeq" id="WP_210030609.1">
    <property type="nucleotide sequence ID" value="NZ_JAGINU010000001.1"/>
</dbReference>
<keyword evidence="4" id="KW-1185">Reference proteome</keyword>
<comment type="caution">
    <text evidence="3">The sequence shown here is derived from an EMBL/GenBank/DDBJ whole genome shotgun (WGS) entry which is preliminary data.</text>
</comment>
<gene>
    <name evidence="3" type="ORF">JOF36_004586</name>
</gene>
<proteinExistence type="inferred from homology"/>
<dbReference type="EMBL" id="JAGINU010000001">
    <property type="protein sequence ID" value="MBP2368890.1"/>
    <property type="molecule type" value="Genomic_DNA"/>
</dbReference>
<comment type="similarity">
    <text evidence="1">Belongs to the CdaR family.</text>
</comment>
<dbReference type="Gene3D" id="3.30.450.40">
    <property type="match status" value="1"/>
</dbReference>
<dbReference type="Proteomes" id="UP001519295">
    <property type="component" value="Unassembled WGS sequence"/>
</dbReference>
<dbReference type="PANTHER" id="PTHR33744:SF1">
    <property type="entry name" value="DNA-BINDING TRANSCRIPTIONAL ACTIVATOR ADER"/>
    <property type="match status" value="1"/>
</dbReference>
<dbReference type="InterPro" id="IPR041522">
    <property type="entry name" value="CdaR_GGDEF"/>
</dbReference>
<dbReference type="InterPro" id="IPR003018">
    <property type="entry name" value="GAF"/>
</dbReference>
<evidence type="ECO:0000313" key="4">
    <source>
        <dbReference type="Proteomes" id="UP001519295"/>
    </source>
</evidence>
<dbReference type="Pfam" id="PF13185">
    <property type="entry name" value="GAF_2"/>
    <property type="match status" value="1"/>
</dbReference>
<dbReference type="PANTHER" id="PTHR33744">
    <property type="entry name" value="CARBOHYDRATE DIACID REGULATOR"/>
    <property type="match status" value="1"/>
</dbReference>
<dbReference type="InterPro" id="IPR029016">
    <property type="entry name" value="GAF-like_dom_sf"/>
</dbReference>
<feature type="domain" description="GAF" evidence="2">
    <location>
        <begin position="78"/>
        <end position="228"/>
    </location>
</feature>
<dbReference type="InterPro" id="IPR042070">
    <property type="entry name" value="PucR_C-HTH_sf"/>
</dbReference>
<organism evidence="3 4">
    <name type="scientific">Pseudonocardia parietis</name>
    <dbReference type="NCBI Taxonomy" id="570936"/>
    <lineage>
        <taxon>Bacteria</taxon>
        <taxon>Bacillati</taxon>
        <taxon>Actinomycetota</taxon>
        <taxon>Actinomycetes</taxon>
        <taxon>Pseudonocardiales</taxon>
        <taxon>Pseudonocardiaceae</taxon>
        <taxon>Pseudonocardia</taxon>
    </lineage>
</organism>
<sequence length="627" mass="67317">MTTVDVRSWLHLLDDHRPAEAIEDHRRSLLEQGAEAATVDADAARARRIGRQLDDHRRQVDELTVLDDLARRLTTLRDPREVLDEVSVQARRLLSVDVTYLMLFQADGALRTEVVSGAYGTALYGIVLRRGAGMAGEVLRTGRPWTSRDYLADPTFPHVAEADLAAAGEGLVGMLAVPLRVGAETIGVLCASAREPRRFDDRDIELASRLASHAAVAISNAQLFEQYREAVSELKQANAALRGTVASRRQLNELRDRLNKHLLGSCRFADLVRELRREVGGTIAVFGRNDELVDGEPGLTLSGLTGGPAGAEIAASPSAQLCLDGPDGPAVVTRIWSPTGYGGCLAGVATGGERIDDLAALLSVGATSMALYIAAQLSISEAELRTRGTLLSALLSKDIPEETVLRRAALARVAVDRVSAVAVFQLEDRDSRVVTTLAHRLADTLDGWSAEHAGLAVALVAGATAEQTRARLTRLAGSTLATTVGIVDVGGGIAAIRDGFEVAHQTVTVLRALGRDDECAVAAELGFYRPLFSGAGRGEIRAFVEHTVGPLLEHDRKHGSELAPTLDTFLAIGQNHTRAAAELHVHPNTLYRRLDRVTALLGDGWRRAPRTLEVQLALHLLEMLGKV</sequence>
<dbReference type="SUPFAM" id="SSF55781">
    <property type="entry name" value="GAF domain-like"/>
    <property type="match status" value="1"/>
</dbReference>
<reference evidence="3 4" key="1">
    <citation type="submission" date="2021-03" db="EMBL/GenBank/DDBJ databases">
        <title>Sequencing the genomes of 1000 actinobacteria strains.</title>
        <authorList>
            <person name="Klenk H.-P."/>
        </authorList>
    </citation>
    <scope>NUCLEOTIDE SEQUENCE [LARGE SCALE GENOMIC DNA]</scope>
    <source>
        <strain evidence="3 4">DSM 45256</strain>
    </source>
</reference>
<dbReference type="Gene3D" id="1.10.10.2840">
    <property type="entry name" value="PucR C-terminal helix-turn-helix domain"/>
    <property type="match status" value="1"/>
</dbReference>
<evidence type="ECO:0000259" key="2">
    <source>
        <dbReference type="SMART" id="SM00065"/>
    </source>
</evidence>
<protein>
    <submittedName>
        <fullName evidence="3">Sugar diacid utilization regulator</fullName>
    </submittedName>
</protein>
<accession>A0ABS4VY81</accession>
<evidence type="ECO:0000313" key="3">
    <source>
        <dbReference type="EMBL" id="MBP2368890.1"/>
    </source>
</evidence>
<dbReference type="InterPro" id="IPR051448">
    <property type="entry name" value="CdaR-like_regulators"/>
</dbReference>
<dbReference type="Pfam" id="PF17853">
    <property type="entry name" value="GGDEF_2"/>
    <property type="match status" value="1"/>
</dbReference>